<keyword evidence="2" id="KW-1185">Reference proteome</keyword>
<sequence length="263" mass="28727">MAAPDERDVSGAVSWASSCAVDGRMRSWVDLEGHPCVGGHRIGCDVMLWTASLVLLRFLEASALDWRTGREGGPLRVLELSAGAGHLAVGLARLGAHVTATECSETHDRTAWRALHAWIARLARLREGAAQPYAVGVRGGTLRTRMLDWGPGDGLGGAARDEFDVVLLSELVALGEELQGLLVETLGRLLGPRTVAFAIFVDRPFSLNFMWLLSWDASFIVERLEVKDRLGLCEDDEIYLYKITRPSSIPQAWRSETVVPPLA</sequence>
<proteinExistence type="predicted"/>
<comment type="caution">
    <text evidence="1">The sequence shown here is derived from an EMBL/GenBank/DDBJ whole genome shotgun (WGS) entry which is preliminary data.</text>
</comment>
<dbReference type="Proteomes" id="UP001515480">
    <property type="component" value="Unassembled WGS sequence"/>
</dbReference>
<dbReference type="InterPro" id="IPR029063">
    <property type="entry name" value="SAM-dependent_MTases_sf"/>
</dbReference>
<evidence type="ECO:0000313" key="2">
    <source>
        <dbReference type="Proteomes" id="UP001515480"/>
    </source>
</evidence>
<accession>A0AB34JW34</accession>
<gene>
    <name evidence="1" type="ORF">AB1Y20_019521</name>
</gene>
<dbReference type="PANTHER" id="PTHR14614:SF142">
    <property type="entry name" value="FAM86 N-TERMINAL DOMAIN-CONTAINING PROTEIN"/>
    <property type="match status" value="1"/>
</dbReference>
<dbReference type="PROSITE" id="PS51257">
    <property type="entry name" value="PROKAR_LIPOPROTEIN"/>
    <property type="match status" value="1"/>
</dbReference>
<protein>
    <recommendedName>
        <fullName evidence="3">Calmodulin-lysine N-methyltransferase</fullName>
    </recommendedName>
</protein>
<evidence type="ECO:0008006" key="3">
    <source>
        <dbReference type="Google" id="ProtNLM"/>
    </source>
</evidence>
<dbReference type="EMBL" id="JBGBPQ010000005">
    <property type="protein sequence ID" value="KAL1524634.1"/>
    <property type="molecule type" value="Genomic_DNA"/>
</dbReference>
<name>A0AB34JW34_PRYPA</name>
<dbReference type="CDD" id="cd02440">
    <property type="entry name" value="AdoMet_MTases"/>
    <property type="match status" value="1"/>
</dbReference>
<dbReference type="SUPFAM" id="SSF53335">
    <property type="entry name" value="S-adenosyl-L-methionine-dependent methyltransferases"/>
    <property type="match status" value="1"/>
</dbReference>
<evidence type="ECO:0000313" key="1">
    <source>
        <dbReference type="EMBL" id="KAL1524634.1"/>
    </source>
</evidence>
<dbReference type="InterPro" id="IPR019410">
    <property type="entry name" value="Methyltransf_16"/>
</dbReference>
<dbReference type="PANTHER" id="PTHR14614">
    <property type="entry name" value="HEPATOCELLULAR CARCINOMA-ASSOCIATED ANTIGEN"/>
    <property type="match status" value="1"/>
</dbReference>
<organism evidence="1 2">
    <name type="scientific">Prymnesium parvum</name>
    <name type="common">Toxic golden alga</name>
    <dbReference type="NCBI Taxonomy" id="97485"/>
    <lineage>
        <taxon>Eukaryota</taxon>
        <taxon>Haptista</taxon>
        <taxon>Haptophyta</taxon>
        <taxon>Prymnesiophyceae</taxon>
        <taxon>Prymnesiales</taxon>
        <taxon>Prymnesiaceae</taxon>
        <taxon>Prymnesium</taxon>
    </lineage>
</organism>
<dbReference type="AlphaFoldDB" id="A0AB34JW34"/>
<dbReference type="Gene3D" id="3.40.50.150">
    <property type="entry name" value="Vaccinia Virus protein VP39"/>
    <property type="match status" value="1"/>
</dbReference>
<reference evidence="1 2" key="1">
    <citation type="journal article" date="2024" name="Science">
        <title>Giant polyketide synthase enzymes in the biosynthesis of giant marine polyether toxins.</title>
        <authorList>
            <person name="Fallon T.R."/>
            <person name="Shende V.V."/>
            <person name="Wierzbicki I.H."/>
            <person name="Pendleton A.L."/>
            <person name="Watervoot N.F."/>
            <person name="Auber R.P."/>
            <person name="Gonzalez D.J."/>
            <person name="Wisecaver J.H."/>
            <person name="Moore B.S."/>
        </authorList>
    </citation>
    <scope>NUCLEOTIDE SEQUENCE [LARGE SCALE GENOMIC DNA]</scope>
    <source>
        <strain evidence="1 2">12B1</strain>
    </source>
</reference>